<evidence type="ECO:0000313" key="1">
    <source>
        <dbReference type="EMBL" id="PSR70996.1"/>
    </source>
</evidence>
<keyword evidence="2" id="KW-1185">Reference proteome</keyword>
<comment type="caution">
    <text evidence="1">The sequence shown here is derived from an EMBL/GenBank/DDBJ whole genome shotgun (WGS) entry which is preliminary data.</text>
</comment>
<proteinExistence type="predicted"/>
<sequence>MFPKHITNDIAETLILDSLCTLKVDLVSALRYAGGNLGSDARRGTLVIREKKSRLNKYYPK</sequence>
<dbReference type="AlphaFoldDB" id="A0A2R6NF65"/>
<name>A0A2R6NF65_9APHY</name>
<dbReference type="Proteomes" id="UP000186601">
    <property type="component" value="Unassembled WGS sequence"/>
</dbReference>
<protein>
    <submittedName>
        <fullName evidence="1">Uncharacterized protein</fullName>
    </submittedName>
</protein>
<reference evidence="1 2" key="1">
    <citation type="submission" date="2018-02" db="EMBL/GenBank/DDBJ databases">
        <title>Genome sequence of the basidiomycete white-rot fungus Phlebia centrifuga.</title>
        <authorList>
            <person name="Granchi Z."/>
            <person name="Peng M."/>
            <person name="de Vries R.P."/>
            <person name="Hilden K."/>
            <person name="Makela M.R."/>
            <person name="Grigoriev I."/>
            <person name="Riley R."/>
        </authorList>
    </citation>
    <scope>NUCLEOTIDE SEQUENCE [LARGE SCALE GENOMIC DNA]</scope>
    <source>
        <strain evidence="1 2">FBCC195</strain>
    </source>
</reference>
<dbReference type="EMBL" id="MLYV02001297">
    <property type="protein sequence ID" value="PSR70996.1"/>
    <property type="molecule type" value="Genomic_DNA"/>
</dbReference>
<evidence type="ECO:0000313" key="2">
    <source>
        <dbReference type="Proteomes" id="UP000186601"/>
    </source>
</evidence>
<gene>
    <name evidence="1" type="ORF">PHLCEN_2v13100</name>
</gene>
<accession>A0A2R6NF65</accession>
<organism evidence="1 2">
    <name type="scientific">Hermanssonia centrifuga</name>
    <dbReference type="NCBI Taxonomy" id="98765"/>
    <lineage>
        <taxon>Eukaryota</taxon>
        <taxon>Fungi</taxon>
        <taxon>Dikarya</taxon>
        <taxon>Basidiomycota</taxon>
        <taxon>Agaricomycotina</taxon>
        <taxon>Agaricomycetes</taxon>
        <taxon>Polyporales</taxon>
        <taxon>Meruliaceae</taxon>
        <taxon>Hermanssonia</taxon>
    </lineage>
</organism>